<dbReference type="PANTHER" id="PTHR43022">
    <property type="entry name" value="PROTEIN SMF"/>
    <property type="match status" value="1"/>
</dbReference>
<dbReference type="NCBIfam" id="TIGR00732">
    <property type="entry name" value="dprA"/>
    <property type="match status" value="1"/>
</dbReference>
<dbReference type="EMBL" id="AP012547">
    <property type="protein sequence ID" value="BAO27936.1"/>
    <property type="molecule type" value="Genomic_DNA"/>
</dbReference>
<gene>
    <name evidence="4" type="ORF">SUTH_00116</name>
</gene>
<dbReference type="AlphaFoldDB" id="W0SAB8"/>
<dbReference type="InterPro" id="IPR003488">
    <property type="entry name" value="DprA"/>
</dbReference>
<evidence type="ECO:0000313" key="4">
    <source>
        <dbReference type="EMBL" id="BAO27936.1"/>
    </source>
</evidence>
<dbReference type="InterPro" id="IPR036388">
    <property type="entry name" value="WH-like_DNA-bd_sf"/>
</dbReference>
<dbReference type="InterPro" id="IPR010994">
    <property type="entry name" value="RuvA_2-like"/>
</dbReference>
<dbReference type="PANTHER" id="PTHR43022:SF1">
    <property type="entry name" value="PROTEIN SMF"/>
    <property type="match status" value="1"/>
</dbReference>
<dbReference type="Pfam" id="PF02481">
    <property type="entry name" value="DNA_processg_A"/>
    <property type="match status" value="1"/>
</dbReference>
<dbReference type="HOGENOM" id="CLU_029601_1_1_4"/>
<dbReference type="Gene3D" id="1.10.10.10">
    <property type="entry name" value="Winged helix-like DNA-binding domain superfamily/Winged helix DNA-binding domain"/>
    <property type="match status" value="1"/>
</dbReference>
<dbReference type="SUPFAM" id="SSF102405">
    <property type="entry name" value="MCP/YpsA-like"/>
    <property type="match status" value="1"/>
</dbReference>
<name>W0SAB8_9PROT</name>
<dbReference type="InterPro" id="IPR057666">
    <property type="entry name" value="DrpA_SLOG"/>
</dbReference>
<comment type="similarity">
    <text evidence="1">Belongs to the DprA/Smf family.</text>
</comment>
<evidence type="ECO:0000259" key="2">
    <source>
        <dbReference type="Pfam" id="PF02481"/>
    </source>
</evidence>
<evidence type="ECO:0000313" key="5">
    <source>
        <dbReference type="Proteomes" id="UP000031637"/>
    </source>
</evidence>
<evidence type="ECO:0000259" key="3">
    <source>
        <dbReference type="Pfam" id="PF17782"/>
    </source>
</evidence>
<evidence type="ECO:0000256" key="1">
    <source>
        <dbReference type="ARBA" id="ARBA00006525"/>
    </source>
</evidence>
<protein>
    <submittedName>
        <fullName evidence="4">SMF protein, Rossmann fold nucleotide-binding protein involved in DNA uptake</fullName>
    </submittedName>
</protein>
<feature type="domain" description="Smf/DprA SLOG" evidence="2">
    <location>
        <begin position="81"/>
        <end position="289"/>
    </location>
</feature>
<sequence length="368" mass="38354">MTEERQELASWLRLTLIPGVGGEARRTLLKAFGLPHAIFEASRRALAAVVDPALAERLLTHDCAAEIATALDWASQPGNRLLTLADADYPQSLLTADDPPVLLYAKGDTALLNWPMLAVVGSRNATAQGERDAEAFAKTLGHAGLTIVSGLALGIDAAAHRGALATPAGTVAVIGTGADRLYPAKNETLARAIAEHGVVLSEFALGTPALASNFPRRNRIIAGLGLGCLVVEAAPKSGSLITARLAAESGREIFAIPGSIHSPLSRGCHQLIRQGAKLVESAQDILEELRWGAAPAASTAPARKSAPGNYNEEQVLAFLGDAPCAIDTLSARSGLTPADLLAMLLPMELAGRVAQLPGGLYQRLHSHS</sequence>
<dbReference type="SUPFAM" id="SSF47781">
    <property type="entry name" value="RuvA domain 2-like"/>
    <property type="match status" value="1"/>
</dbReference>
<dbReference type="RefSeq" id="WP_041096266.1">
    <property type="nucleotide sequence ID" value="NZ_AP012547.1"/>
</dbReference>
<dbReference type="Pfam" id="PF17782">
    <property type="entry name" value="WHD_DprA"/>
    <property type="match status" value="1"/>
</dbReference>
<dbReference type="STRING" id="1223802.SUTH_00116"/>
<accession>W0SAB8</accession>
<reference evidence="4 5" key="1">
    <citation type="journal article" date="2014" name="Syst. Appl. Microbiol.">
        <title>Complete genomes of freshwater sulfur oxidizers Sulfuricella denitrificans skB26 and Sulfuritalea hydrogenivorans sk43H: genetic insights into the sulfur oxidation pathway of betaproteobacteria.</title>
        <authorList>
            <person name="Watanabe T."/>
            <person name="Kojima H."/>
            <person name="Fukui M."/>
        </authorList>
    </citation>
    <scope>NUCLEOTIDE SEQUENCE [LARGE SCALE GENOMIC DNA]</scope>
    <source>
        <strain evidence="4">DSM22779</strain>
    </source>
</reference>
<organism evidence="4 5">
    <name type="scientific">Sulfuritalea hydrogenivorans sk43H</name>
    <dbReference type="NCBI Taxonomy" id="1223802"/>
    <lineage>
        <taxon>Bacteria</taxon>
        <taxon>Pseudomonadati</taxon>
        <taxon>Pseudomonadota</taxon>
        <taxon>Betaproteobacteria</taxon>
        <taxon>Nitrosomonadales</taxon>
        <taxon>Sterolibacteriaceae</taxon>
        <taxon>Sulfuritalea</taxon>
    </lineage>
</organism>
<dbReference type="KEGG" id="shd:SUTH_00116"/>
<dbReference type="Gene3D" id="3.40.50.450">
    <property type="match status" value="1"/>
</dbReference>
<keyword evidence="5" id="KW-1185">Reference proteome</keyword>
<proteinExistence type="inferred from homology"/>
<feature type="domain" description="DprA winged helix" evidence="3">
    <location>
        <begin position="300"/>
        <end position="359"/>
    </location>
</feature>
<dbReference type="InterPro" id="IPR041614">
    <property type="entry name" value="DprA_WH"/>
</dbReference>
<dbReference type="OrthoDB" id="9785707at2"/>
<dbReference type="Proteomes" id="UP000031637">
    <property type="component" value="Chromosome"/>
</dbReference>
<dbReference type="GO" id="GO:0009294">
    <property type="term" value="P:DNA-mediated transformation"/>
    <property type="evidence" value="ECO:0007669"/>
    <property type="project" value="InterPro"/>
</dbReference>